<dbReference type="STRING" id="1182545.A0A072PTM7"/>
<evidence type="ECO:0000313" key="7">
    <source>
        <dbReference type="Proteomes" id="UP000027920"/>
    </source>
</evidence>
<dbReference type="AlphaFoldDB" id="A0A072PTM7"/>
<dbReference type="Pfam" id="PF00385">
    <property type="entry name" value="Chromo"/>
    <property type="match status" value="2"/>
</dbReference>
<feature type="domain" description="Chromo" evidence="5">
    <location>
        <begin position="355"/>
        <end position="393"/>
    </location>
</feature>
<accession>A0A072PTM7</accession>
<comment type="caution">
    <text evidence="6">The sequence shown here is derived from an EMBL/GenBank/DDBJ whole genome shotgun (WGS) entry which is preliminary data.</text>
</comment>
<dbReference type="SUPFAM" id="SSF54160">
    <property type="entry name" value="Chromo domain-like"/>
    <property type="match status" value="2"/>
</dbReference>
<evidence type="ECO:0000256" key="4">
    <source>
        <dbReference type="SAM" id="Phobius"/>
    </source>
</evidence>
<dbReference type="EMBL" id="AMGV01000001">
    <property type="protein sequence ID" value="KEF63459.1"/>
    <property type="molecule type" value="Genomic_DNA"/>
</dbReference>
<evidence type="ECO:0000256" key="3">
    <source>
        <dbReference type="ARBA" id="ARBA00023242"/>
    </source>
</evidence>
<gene>
    <name evidence="6" type="ORF">A1O9_01437</name>
</gene>
<sequence>MSNAAYRDQIPQGDDSETASKSLLEGKQPMKPMQPMRGSGGPSNSFFKRTMSIHHLAKSHLPSPKGASFVYRTRLVLRVLSLVLSFALVVVLGHAIAVYDSTKHDEANGEPIWPTGLKMKPTILLLSAAAVATALSLTICIASFSAVVRHLTNVGNIFTLIVSSICLVLWIVLAILYKVDDLKPEEHWDLLSFTCARRHALNSGTANLHALCYQMRYAWWGALVVGLLEVGAVATLVLGWYTLRKSKGVYARVEEDGLEKNRPGRKVSFQLSNLGNFRSGAERSAPPAVKVTKGHDSWAVEDVLKSRTLPGGTTQYLIRWKDMSEDSDSWEPEEHLTPEWIQYFKKQRGGETEYWEVDGILDSRMLQPGTMEYLIRWKGYSPSHDSWLTEKNLTRELVNTFEQGRGGA</sequence>
<evidence type="ECO:0000259" key="5">
    <source>
        <dbReference type="PROSITE" id="PS50013"/>
    </source>
</evidence>
<dbReference type="GO" id="GO:0005634">
    <property type="term" value="C:nucleus"/>
    <property type="evidence" value="ECO:0007669"/>
    <property type="project" value="UniProtKB-SubCell"/>
</dbReference>
<dbReference type="GO" id="GO:0006338">
    <property type="term" value="P:chromatin remodeling"/>
    <property type="evidence" value="ECO:0007669"/>
    <property type="project" value="UniProtKB-ARBA"/>
</dbReference>
<dbReference type="Gene3D" id="2.40.50.40">
    <property type="match status" value="2"/>
</dbReference>
<dbReference type="OrthoDB" id="5400774at2759"/>
<feature type="domain" description="Chromo" evidence="5">
    <location>
        <begin position="298"/>
        <end position="336"/>
    </location>
</feature>
<keyword evidence="7" id="KW-1185">Reference proteome</keyword>
<dbReference type="GeneID" id="25276383"/>
<reference evidence="6 7" key="1">
    <citation type="submission" date="2013-03" db="EMBL/GenBank/DDBJ databases">
        <title>The Genome Sequence of Exophiala aquamarina CBS 119918.</title>
        <authorList>
            <consortium name="The Broad Institute Genomics Platform"/>
            <person name="Cuomo C."/>
            <person name="de Hoog S."/>
            <person name="Gorbushina A."/>
            <person name="Walker B."/>
            <person name="Young S.K."/>
            <person name="Zeng Q."/>
            <person name="Gargeya S."/>
            <person name="Fitzgerald M."/>
            <person name="Haas B."/>
            <person name="Abouelleil A."/>
            <person name="Allen A.W."/>
            <person name="Alvarado L."/>
            <person name="Arachchi H.M."/>
            <person name="Berlin A.M."/>
            <person name="Chapman S.B."/>
            <person name="Gainer-Dewar J."/>
            <person name="Goldberg J."/>
            <person name="Griggs A."/>
            <person name="Gujja S."/>
            <person name="Hansen M."/>
            <person name="Howarth C."/>
            <person name="Imamovic A."/>
            <person name="Ireland A."/>
            <person name="Larimer J."/>
            <person name="McCowan C."/>
            <person name="Murphy C."/>
            <person name="Pearson M."/>
            <person name="Poon T.W."/>
            <person name="Priest M."/>
            <person name="Roberts A."/>
            <person name="Saif S."/>
            <person name="Shea T."/>
            <person name="Sisk P."/>
            <person name="Sykes S."/>
            <person name="Wortman J."/>
            <person name="Nusbaum C."/>
            <person name="Birren B."/>
        </authorList>
    </citation>
    <scope>NUCLEOTIDE SEQUENCE [LARGE SCALE GENOMIC DNA]</scope>
    <source>
        <strain evidence="6 7">CBS 119918</strain>
    </source>
</reference>
<keyword evidence="4" id="KW-0812">Transmembrane</keyword>
<dbReference type="CDD" id="cd00024">
    <property type="entry name" value="CD_CSD"/>
    <property type="match status" value="2"/>
</dbReference>
<dbReference type="InterPro" id="IPR000953">
    <property type="entry name" value="Chromo/chromo_shadow_dom"/>
</dbReference>
<feature type="transmembrane region" description="Helical" evidence="4">
    <location>
        <begin position="75"/>
        <end position="99"/>
    </location>
</feature>
<comment type="subunit">
    <text evidence="2">Component of the NuA4 histone acetyltransferase complex.</text>
</comment>
<keyword evidence="4" id="KW-0472">Membrane</keyword>
<dbReference type="VEuPathDB" id="FungiDB:A1O9_01437"/>
<dbReference type="RefSeq" id="XP_013266049.1">
    <property type="nucleotide sequence ID" value="XM_013410595.1"/>
</dbReference>
<feature type="transmembrane region" description="Helical" evidence="4">
    <location>
        <begin position="123"/>
        <end position="145"/>
    </location>
</feature>
<dbReference type="InterPro" id="IPR023780">
    <property type="entry name" value="Chromo_domain"/>
</dbReference>
<organism evidence="6 7">
    <name type="scientific">Exophiala aquamarina CBS 119918</name>
    <dbReference type="NCBI Taxonomy" id="1182545"/>
    <lineage>
        <taxon>Eukaryota</taxon>
        <taxon>Fungi</taxon>
        <taxon>Dikarya</taxon>
        <taxon>Ascomycota</taxon>
        <taxon>Pezizomycotina</taxon>
        <taxon>Eurotiomycetes</taxon>
        <taxon>Chaetothyriomycetidae</taxon>
        <taxon>Chaetothyriales</taxon>
        <taxon>Herpotrichiellaceae</taxon>
        <taxon>Exophiala</taxon>
    </lineage>
</organism>
<feature type="transmembrane region" description="Helical" evidence="4">
    <location>
        <begin position="157"/>
        <end position="177"/>
    </location>
</feature>
<proteinExistence type="predicted"/>
<dbReference type="PANTHER" id="PTHR42069">
    <property type="entry name" value="HYPHAL ANASTAMOSIS-8 PROTEIN"/>
    <property type="match status" value="1"/>
</dbReference>
<dbReference type="PANTHER" id="PTHR42069:SF1">
    <property type="entry name" value="MARVEL DOMAIN-CONTAINING PROTEIN"/>
    <property type="match status" value="1"/>
</dbReference>
<comment type="subcellular location">
    <subcellularLocation>
        <location evidence="1">Nucleus</location>
    </subcellularLocation>
</comment>
<keyword evidence="4" id="KW-1133">Transmembrane helix</keyword>
<protein>
    <recommendedName>
        <fullName evidence="5">Chromo domain-containing protein</fullName>
    </recommendedName>
</protein>
<dbReference type="Proteomes" id="UP000027920">
    <property type="component" value="Unassembled WGS sequence"/>
</dbReference>
<feature type="transmembrane region" description="Helical" evidence="4">
    <location>
        <begin position="217"/>
        <end position="243"/>
    </location>
</feature>
<evidence type="ECO:0000313" key="6">
    <source>
        <dbReference type="EMBL" id="KEF63459.1"/>
    </source>
</evidence>
<dbReference type="HOGENOM" id="CLU_674442_0_0_1"/>
<evidence type="ECO:0000256" key="2">
    <source>
        <dbReference type="ARBA" id="ARBA00011353"/>
    </source>
</evidence>
<dbReference type="InterPro" id="IPR023779">
    <property type="entry name" value="Chromodomain_CS"/>
</dbReference>
<dbReference type="InterPro" id="IPR016197">
    <property type="entry name" value="Chromo-like_dom_sf"/>
</dbReference>
<evidence type="ECO:0000256" key="1">
    <source>
        <dbReference type="ARBA" id="ARBA00004123"/>
    </source>
</evidence>
<dbReference type="PROSITE" id="PS00598">
    <property type="entry name" value="CHROMO_1"/>
    <property type="match status" value="1"/>
</dbReference>
<keyword evidence="3" id="KW-0539">Nucleus</keyword>
<dbReference type="SMART" id="SM00298">
    <property type="entry name" value="CHROMO"/>
    <property type="match status" value="2"/>
</dbReference>
<name>A0A072PTM7_9EURO</name>
<dbReference type="PROSITE" id="PS50013">
    <property type="entry name" value="CHROMO_2"/>
    <property type="match status" value="2"/>
</dbReference>